<dbReference type="InterPro" id="IPR000210">
    <property type="entry name" value="BTB/POZ_dom"/>
</dbReference>
<evidence type="ECO:0000313" key="2">
    <source>
        <dbReference type="EMBL" id="CAJ0597891.1"/>
    </source>
</evidence>
<dbReference type="Proteomes" id="UP001176961">
    <property type="component" value="Unassembled WGS sequence"/>
</dbReference>
<proteinExistence type="predicted"/>
<dbReference type="InterPro" id="IPR003131">
    <property type="entry name" value="T1-type_BTB"/>
</dbReference>
<reference evidence="2" key="1">
    <citation type="submission" date="2023-07" db="EMBL/GenBank/DDBJ databases">
        <authorList>
            <consortium name="CYATHOMIX"/>
        </authorList>
    </citation>
    <scope>NUCLEOTIDE SEQUENCE</scope>
    <source>
        <strain evidence="2">N/A</strain>
    </source>
</reference>
<dbReference type="GO" id="GO:0051260">
    <property type="term" value="P:protein homooligomerization"/>
    <property type="evidence" value="ECO:0007669"/>
    <property type="project" value="InterPro"/>
</dbReference>
<dbReference type="Pfam" id="PF02214">
    <property type="entry name" value="BTB_2"/>
    <property type="match status" value="1"/>
</dbReference>
<comment type="caution">
    <text evidence="2">The sequence shown here is derived from an EMBL/GenBank/DDBJ whole genome shotgun (WGS) entry which is preliminary data.</text>
</comment>
<dbReference type="InterPro" id="IPR011333">
    <property type="entry name" value="SKP1/BTB/POZ_sf"/>
</dbReference>
<dbReference type="AlphaFoldDB" id="A0AA36M4T8"/>
<protein>
    <recommendedName>
        <fullName evidence="1">BTB domain-containing protein</fullName>
    </recommendedName>
</protein>
<dbReference type="Gene3D" id="3.30.710.10">
    <property type="entry name" value="Potassium Channel Kv1.1, Chain A"/>
    <property type="match status" value="1"/>
</dbReference>
<sequence>MSNLNRRVKLNVGGQIFETTVGTLTRVNGSLLAKLVENISENDDESIFIDHDPRYFSSVLNFLRDGRIPLPDDIKEIDELRREAQYFNLKSMTDFIDCEEQRGPPFFRGDKVVWKDHNFHRALSKCGWHFDGTTEDSKEPLCFIPRTISDVEVGHHFLRDLESHDDKENYYTWNKEVYITKIVTDIHDNLQGKEVKAIYSNSEE</sequence>
<dbReference type="SUPFAM" id="SSF54695">
    <property type="entry name" value="POZ domain"/>
    <property type="match status" value="1"/>
</dbReference>
<dbReference type="PANTHER" id="PTHR11145:SF12">
    <property type="entry name" value="BTB DOMAIN-CONTAINING PROTEIN"/>
    <property type="match status" value="1"/>
</dbReference>
<name>A0AA36M4T8_CYLNA</name>
<evidence type="ECO:0000313" key="3">
    <source>
        <dbReference type="Proteomes" id="UP001176961"/>
    </source>
</evidence>
<keyword evidence="3" id="KW-1185">Reference proteome</keyword>
<feature type="domain" description="BTB" evidence="1">
    <location>
        <begin position="6"/>
        <end position="72"/>
    </location>
</feature>
<organism evidence="2 3">
    <name type="scientific">Cylicocyclus nassatus</name>
    <name type="common">Nematode worm</name>
    <dbReference type="NCBI Taxonomy" id="53992"/>
    <lineage>
        <taxon>Eukaryota</taxon>
        <taxon>Metazoa</taxon>
        <taxon>Ecdysozoa</taxon>
        <taxon>Nematoda</taxon>
        <taxon>Chromadorea</taxon>
        <taxon>Rhabditida</taxon>
        <taxon>Rhabditina</taxon>
        <taxon>Rhabditomorpha</taxon>
        <taxon>Strongyloidea</taxon>
        <taxon>Strongylidae</taxon>
        <taxon>Cylicocyclus</taxon>
    </lineage>
</organism>
<dbReference type="InterPro" id="IPR045068">
    <property type="entry name" value="BACURD1-3"/>
</dbReference>
<dbReference type="CDD" id="cd18316">
    <property type="entry name" value="BTB_POZ_KCTD-like"/>
    <property type="match status" value="1"/>
</dbReference>
<dbReference type="PANTHER" id="PTHR11145">
    <property type="entry name" value="BTB/POZ DOMAIN-CONTAINING ADAPTER FOR CUL3-MEDIATED RHOA DEGRADATION PROTEIN FAMILY MEMBER"/>
    <property type="match status" value="1"/>
</dbReference>
<gene>
    <name evidence="2" type="ORF">CYNAS_LOCUS9874</name>
</gene>
<dbReference type="SMART" id="SM00225">
    <property type="entry name" value="BTB"/>
    <property type="match status" value="1"/>
</dbReference>
<dbReference type="EMBL" id="CATQJL010000223">
    <property type="protein sequence ID" value="CAJ0597891.1"/>
    <property type="molecule type" value="Genomic_DNA"/>
</dbReference>
<dbReference type="PROSITE" id="PS50097">
    <property type="entry name" value="BTB"/>
    <property type="match status" value="1"/>
</dbReference>
<evidence type="ECO:0000259" key="1">
    <source>
        <dbReference type="PROSITE" id="PS50097"/>
    </source>
</evidence>
<accession>A0AA36M4T8</accession>